<accession>A0A6G0TJ51</accession>
<gene>
    <name evidence="2" type="ORF">AGLY_008910</name>
</gene>
<comment type="caution">
    <text evidence="2">The sequence shown here is derived from an EMBL/GenBank/DDBJ whole genome shotgun (WGS) entry which is preliminary data.</text>
</comment>
<proteinExistence type="predicted"/>
<evidence type="ECO:0000256" key="1">
    <source>
        <dbReference type="SAM" id="MobiDB-lite"/>
    </source>
</evidence>
<dbReference type="Proteomes" id="UP000475862">
    <property type="component" value="Unassembled WGS sequence"/>
</dbReference>
<keyword evidence="3" id="KW-1185">Reference proteome</keyword>
<dbReference type="InterPro" id="IPR028019">
    <property type="entry name" value="DUF4508"/>
</dbReference>
<dbReference type="PANTHER" id="PTHR16260">
    <property type="entry name" value="SIMILAR TO 1700123O20RIK PROTEIN"/>
    <property type="match status" value="1"/>
</dbReference>
<dbReference type="EMBL" id="VYZN01000031">
    <property type="protein sequence ID" value="KAE9533831.1"/>
    <property type="molecule type" value="Genomic_DNA"/>
</dbReference>
<reference evidence="2 3" key="1">
    <citation type="submission" date="2019-08" db="EMBL/GenBank/DDBJ databases">
        <title>The genome of the soybean aphid Biotype 1, its phylome, world population structure and adaptation to the North American continent.</title>
        <authorList>
            <person name="Giordano R."/>
            <person name="Donthu R.K."/>
            <person name="Hernandez A.G."/>
            <person name="Wright C.L."/>
            <person name="Zimin A.V."/>
        </authorList>
    </citation>
    <scope>NUCLEOTIDE SEQUENCE [LARGE SCALE GENOMIC DNA]</scope>
    <source>
        <tissue evidence="2">Whole aphids</tissue>
    </source>
</reference>
<dbReference type="AlphaFoldDB" id="A0A6G0TJ51"/>
<sequence length="211" mass="23662">MTKNLNQSYSSHSNIGDRSPLNLQRNRCVFILKCSLLTSRTNNFKSFSSYYRCYGTHYTSSPVSANIVIMVVANANGSAYTPTVVAQVRYMLQWFSEWSEMERGDFLPVLVHGFGGNAAAANGLPAIMETLCKEEGRPLSLFKCRIKLFTEWVQTWSDDDKDSFLSGVRSMDADFAERYEQKAVGHVVSSSEHCNGINGDENPDELPEETI</sequence>
<evidence type="ECO:0000313" key="2">
    <source>
        <dbReference type="EMBL" id="KAE9533831.1"/>
    </source>
</evidence>
<protein>
    <submittedName>
        <fullName evidence="2">Uncharacterized protein</fullName>
    </submittedName>
</protein>
<feature type="compositionally biased region" description="Acidic residues" evidence="1">
    <location>
        <begin position="201"/>
        <end position="211"/>
    </location>
</feature>
<feature type="region of interest" description="Disordered" evidence="1">
    <location>
        <begin position="192"/>
        <end position="211"/>
    </location>
</feature>
<dbReference type="Pfam" id="PF14969">
    <property type="entry name" value="DUF4508"/>
    <property type="match status" value="1"/>
</dbReference>
<organism evidence="2 3">
    <name type="scientific">Aphis glycines</name>
    <name type="common">Soybean aphid</name>
    <dbReference type="NCBI Taxonomy" id="307491"/>
    <lineage>
        <taxon>Eukaryota</taxon>
        <taxon>Metazoa</taxon>
        <taxon>Ecdysozoa</taxon>
        <taxon>Arthropoda</taxon>
        <taxon>Hexapoda</taxon>
        <taxon>Insecta</taxon>
        <taxon>Pterygota</taxon>
        <taxon>Neoptera</taxon>
        <taxon>Paraneoptera</taxon>
        <taxon>Hemiptera</taxon>
        <taxon>Sternorrhyncha</taxon>
        <taxon>Aphidomorpha</taxon>
        <taxon>Aphidoidea</taxon>
        <taxon>Aphididae</taxon>
        <taxon>Aphidini</taxon>
        <taxon>Aphis</taxon>
        <taxon>Aphis</taxon>
    </lineage>
</organism>
<evidence type="ECO:0000313" key="3">
    <source>
        <dbReference type="Proteomes" id="UP000475862"/>
    </source>
</evidence>
<name>A0A6G0TJ51_APHGL</name>
<dbReference type="OrthoDB" id="6514241at2759"/>
<dbReference type="PANTHER" id="PTHR16260:SF3">
    <property type="entry name" value="CHROMOSOME 14 OPEN READING FRAME 119-LIKE-RELATED"/>
    <property type="match status" value="1"/>
</dbReference>